<sequence>MKRNKFIIKAIVVCMLVWILPDYNQVKAASNHSAINMSLPEEDIADMSEELNEELNEDLDLSQSEELDIEVVEADEENIVVESNYHAEDLKANFEIEMNLEANEFLLTSKLTENGESTKDKYAVYVTEADDNSFKGTFVNVKTGERHEVNTEKLQASAIPVIVYIIGAAALRVTIQYIGKKAILKIGKKTFQAVSSSAAKKATVNFVNASVNVGSKSVQLTKSKMQHILKNHHPNYWTGSTGKSMFDPDLNVNDVKNIVMSVIRSNKKDINSSLKSGKGINVQSKVNGVKYEVRINKDGYVSSAYPVK</sequence>
<dbReference type="RefSeq" id="WP_065410366.1">
    <property type="nucleotide sequence ID" value="NZ_MAYT01000012.1"/>
</dbReference>
<evidence type="ECO:0008006" key="3">
    <source>
        <dbReference type="Google" id="ProtNLM"/>
    </source>
</evidence>
<protein>
    <recommendedName>
        <fullName evidence="3">Bacterial EndoU nuclease domain-containing protein</fullName>
    </recommendedName>
</protein>
<proteinExistence type="predicted"/>
<organism evidence="1 2">
    <name type="scientific">Pseudobacillus wudalianchiensis</name>
    <dbReference type="NCBI Taxonomy" id="1743143"/>
    <lineage>
        <taxon>Bacteria</taxon>
        <taxon>Bacillati</taxon>
        <taxon>Bacillota</taxon>
        <taxon>Bacilli</taxon>
        <taxon>Bacillales</taxon>
        <taxon>Bacillaceae</taxon>
        <taxon>Pseudobacillus</taxon>
    </lineage>
</organism>
<keyword evidence="2" id="KW-1185">Reference proteome</keyword>
<accession>A0A1B9AYZ7</accession>
<evidence type="ECO:0000313" key="2">
    <source>
        <dbReference type="Proteomes" id="UP000092578"/>
    </source>
</evidence>
<name>A0A1B9AYZ7_9BACI</name>
<reference evidence="2" key="1">
    <citation type="submission" date="2016-05" db="EMBL/GenBank/DDBJ databases">
        <authorList>
            <person name="Liu B."/>
            <person name="Wang J."/>
            <person name="Zhu Y."/>
            <person name="Liu G."/>
            <person name="Chen Q."/>
            <person name="Chen Z."/>
            <person name="Lan J."/>
            <person name="Che J."/>
            <person name="Ge C."/>
            <person name="Shi H."/>
            <person name="Pan Z."/>
            <person name="Liu X."/>
        </authorList>
    </citation>
    <scope>NUCLEOTIDE SEQUENCE [LARGE SCALE GENOMIC DNA]</scope>
    <source>
        <strain evidence="2">FJAT-27215</strain>
    </source>
</reference>
<gene>
    <name evidence="1" type="ORF">A8F95_06495</name>
</gene>
<dbReference type="Proteomes" id="UP000092578">
    <property type="component" value="Unassembled WGS sequence"/>
</dbReference>
<dbReference type="AlphaFoldDB" id="A0A1B9AYZ7"/>
<dbReference type="NCBIfam" id="NF038340">
    <property type="entry name" value="SAR2788_fam"/>
    <property type="match status" value="1"/>
</dbReference>
<dbReference type="EMBL" id="MAYT01000012">
    <property type="protein sequence ID" value="OCA89054.1"/>
    <property type="molecule type" value="Genomic_DNA"/>
</dbReference>
<evidence type="ECO:0000313" key="1">
    <source>
        <dbReference type="EMBL" id="OCA89054.1"/>
    </source>
</evidence>
<comment type="caution">
    <text evidence="1">The sequence shown here is derived from an EMBL/GenBank/DDBJ whole genome shotgun (WGS) entry which is preliminary data.</text>
</comment>